<dbReference type="RefSeq" id="WP_223904304.1">
    <property type="nucleotide sequence ID" value="NZ_AP024238.1"/>
</dbReference>
<accession>A0ABM7MQ18</accession>
<gene>
    <name evidence="1" type="ORF">MIZ03_3238</name>
</gene>
<protein>
    <submittedName>
        <fullName evidence="1">Uncharacterized protein</fullName>
    </submittedName>
</protein>
<proteinExistence type="predicted"/>
<dbReference type="Proteomes" id="UP000824366">
    <property type="component" value="Chromosome"/>
</dbReference>
<name>A0ABM7MQ18_9BURK</name>
<organism evidence="1 2">
    <name type="scientific">Rhodoferax lithotrophicus</name>
    <dbReference type="NCBI Taxonomy" id="2798804"/>
    <lineage>
        <taxon>Bacteria</taxon>
        <taxon>Pseudomonadati</taxon>
        <taxon>Pseudomonadota</taxon>
        <taxon>Betaproteobacteria</taxon>
        <taxon>Burkholderiales</taxon>
        <taxon>Comamonadaceae</taxon>
        <taxon>Rhodoferax</taxon>
    </lineage>
</organism>
<sequence length="55" mass="6620">MDKHRFVEKTSWLRPYTRWATRFSLNAPRWLPGVLRNAPLKLSSLVLRGYHRALR</sequence>
<dbReference type="EMBL" id="AP024238">
    <property type="protein sequence ID" value="BCO28338.1"/>
    <property type="molecule type" value="Genomic_DNA"/>
</dbReference>
<reference evidence="1 2" key="1">
    <citation type="journal article" date="2021" name="Microbiol. Spectr.">
        <title>A Single Bacterium Capable of Oxidation and Reduction of Iron at Circumneutral pH.</title>
        <authorList>
            <person name="Kato S."/>
            <person name="Ohkuma M."/>
        </authorList>
    </citation>
    <scope>NUCLEOTIDE SEQUENCE [LARGE SCALE GENOMIC DNA]</scope>
    <source>
        <strain evidence="1 2">MIZ03</strain>
    </source>
</reference>
<evidence type="ECO:0000313" key="1">
    <source>
        <dbReference type="EMBL" id="BCO28338.1"/>
    </source>
</evidence>
<keyword evidence="2" id="KW-1185">Reference proteome</keyword>
<evidence type="ECO:0000313" key="2">
    <source>
        <dbReference type="Proteomes" id="UP000824366"/>
    </source>
</evidence>